<dbReference type="EMBL" id="BDGI01000125">
    <property type="protein sequence ID" value="GAV29523.1"/>
    <property type="molecule type" value="Genomic_DNA"/>
</dbReference>
<gene>
    <name evidence="1" type="ORF">PMKS-003024</name>
</gene>
<name>A0A1Q2YJH3_9ASCO</name>
<dbReference type="OrthoDB" id="3260408at2759"/>
<accession>A0A1Q2YJH3</accession>
<evidence type="ECO:0000313" key="1">
    <source>
        <dbReference type="EMBL" id="GAV29523.1"/>
    </source>
</evidence>
<dbReference type="AlphaFoldDB" id="A0A1Q2YJH3"/>
<sequence>MYEDSHKFLASRYGEFLIDVERSEYFQLFEQAVAYIYKNLVVVFNYVSEKVNYVYEMSMASRETEGYKTMQFKQAFLKDFAKYLPGSFNFKSSQSSTSSSTTTTTSISVSLSSPPLLSISVSSTTVSPSVSTGEKYESLLKNTISSASEDFTSQVNELAEEYKTKLHNKLQPEMRALAENVNTGYDDIHELLNRINQIKDESNPLYVSRQDYRDALAAKKSSIEVQAQEIESKMVKETENFLDDVLKIRVNIIETLEEFADSTLNAYSAAIISNGDDWKEWKKYKELKNSIIKFRDELIDKKPVDDLTGFLNKLKRDTALFANEAGSYMSILRAKANIEFQSREKEEREAREEALASSIVAEERAAEEQSTLEENQAVMSTVIEYDDDEEEETLTITQTRYVTQTLDSDVETDTTSIGSGSSEYVVSFAHEGSDEVKVVLEPVDVEDA</sequence>
<proteinExistence type="predicted"/>
<evidence type="ECO:0000313" key="2">
    <source>
        <dbReference type="Proteomes" id="UP000186136"/>
    </source>
</evidence>
<protein>
    <submittedName>
        <fullName evidence="1">Uncharacterized protein</fullName>
    </submittedName>
</protein>
<dbReference type="Proteomes" id="UP000186136">
    <property type="component" value="Unassembled WGS sequence"/>
</dbReference>
<organism evidence="1 2">
    <name type="scientific">Pichia membranifaciens</name>
    <dbReference type="NCBI Taxonomy" id="4926"/>
    <lineage>
        <taxon>Eukaryota</taxon>
        <taxon>Fungi</taxon>
        <taxon>Dikarya</taxon>
        <taxon>Ascomycota</taxon>
        <taxon>Saccharomycotina</taxon>
        <taxon>Pichiomycetes</taxon>
        <taxon>Pichiales</taxon>
        <taxon>Pichiaceae</taxon>
        <taxon>Pichia</taxon>
    </lineage>
</organism>
<comment type="caution">
    <text evidence="1">The sequence shown here is derived from an EMBL/GenBank/DDBJ whole genome shotgun (WGS) entry which is preliminary data.</text>
</comment>
<keyword evidence="2" id="KW-1185">Reference proteome</keyword>
<reference evidence="1 2" key="1">
    <citation type="submission" date="2016-08" db="EMBL/GenBank/DDBJ databases">
        <title>Whole genome shotgun sequence of Pichia membranifaciens KS47-1.</title>
        <authorList>
            <person name="Konishi M."/>
            <person name="Ishida M."/>
            <person name="Arakawa T."/>
            <person name="Kato Y."/>
            <person name="Horiuchi J."/>
        </authorList>
    </citation>
    <scope>NUCLEOTIDE SEQUENCE [LARGE SCALE GENOMIC DNA]</scope>
    <source>
        <strain evidence="1 2">KS47-1</strain>
    </source>
</reference>